<gene>
    <name evidence="2" type="ORF">Tco_0679554</name>
</gene>
<protein>
    <submittedName>
        <fullName evidence="2">Uncharacterized protein</fullName>
    </submittedName>
</protein>
<organism evidence="2 3">
    <name type="scientific">Tanacetum coccineum</name>
    <dbReference type="NCBI Taxonomy" id="301880"/>
    <lineage>
        <taxon>Eukaryota</taxon>
        <taxon>Viridiplantae</taxon>
        <taxon>Streptophyta</taxon>
        <taxon>Embryophyta</taxon>
        <taxon>Tracheophyta</taxon>
        <taxon>Spermatophyta</taxon>
        <taxon>Magnoliopsida</taxon>
        <taxon>eudicotyledons</taxon>
        <taxon>Gunneridae</taxon>
        <taxon>Pentapetalae</taxon>
        <taxon>asterids</taxon>
        <taxon>campanulids</taxon>
        <taxon>Asterales</taxon>
        <taxon>Asteraceae</taxon>
        <taxon>Asteroideae</taxon>
        <taxon>Anthemideae</taxon>
        <taxon>Anthemidinae</taxon>
        <taxon>Tanacetum</taxon>
    </lineage>
</organism>
<name>A0ABQ4XJE6_9ASTR</name>
<keyword evidence="3" id="KW-1185">Reference proteome</keyword>
<feature type="compositionally biased region" description="Acidic residues" evidence="1">
    <location>
        <begin position="149"/>
        <end position="181"/>
    </location>
</feature>
<proteinExistence type="predicted"/>
<reference evidence="2" key="1">
    <citation type="journal article" date="2022" name="Int. J. Mol. Sci.">
        <title>Draft Genome of Tanacetum Coccineum: Genomic Comparison of Closely Related Tanacetum-Family Plants.</title>
        <authorList>
            <person name="Yamashiro T."/>
            <person name="Shiraishi A."/>
            <person name="Nakayama K."/>
            <person name="Satake H."/>
        </authorList>
    </citation>
    <scope>NUCLEOTIDE SEQUENCE</scope>
</reference>
<comment type="caution">
    <text evidence="2">The sequence shown here is derived from an EMBL/GenBank/DDBJ whole genome shotgun (WGS) entry which is preliminary data.</text>
</comment>
<feature type="region of interest" description="Disordered" evidence="1">
    <location>
        <begin position="119"/>
        <end position="191"/>
    </location>
</feature>
<dbReference type="EMBL" id="BQNB010009544">
    <property type="protein sequence ID" value="GJS64990.1"/>
    <property type="molecule type" value="Genomic_DNA"/>
</dbReference>
<evidence type="ECO:0000256" key="1">
    <source>
        <dbReference type="SAM" id="MobiDB-lite"/>
    </source>
</evidence>
<feature type="compositionally biased region" description="Acidic residues" evidence="1">
    <location>
        <begin position="123"/>
        <end position="140"/>
    </location>
</feature>
<reference evidence="2" key="2">
    <citation type="submission" date="2022-01" db="EMBL/GenBank/DDBJ databases">
        <authorList>
            <person name="Yamashiro T."/>
            <person name="Shiraishi A."/>
            <person name="Satake H."/>
            <person name="Nakayama K."/>
        </authorList>
    </citation>
    <scope>NUCLEOTIDE SEQUENCE</scope>
</reference>
<evidence type="ECO:0000313" key="3">
    <source>
        <dbReference type="Proteomes" id="UP001151760"/>
    </source>
</evidence>
<evidence type="ECO:0000313" key="2">
    <source>
        <dbReference type="EMBL" id="GJS64990.1"/>
    </source>
</evidence>
<sequence>MDTTPNDTLQLPDTVPHNLATVLHGFASVFAVPTGLPPSRTQDHSIQSCLLLHQLLPTLPSTPTLNLAEPSREPMMRRYPREPINPSIYHGWMSMSFRLRSSHYLLLIHLLLSHPDMLLGSPDPEEDPEGYEDNETEDGPVDYPINGGDDGDDDDGDSSGDDAEEDEDDEDKEDEDEEEEEHLAPGRHLLC</sequence>
<dbReference type="Proteomes" id="UP001151760">
    <property type="component" value="Unassembled WGS sequence"/>
</dbReference>
<accession>A0ABQ4XJE6</accession>